<accession>A0A171KSD3</accession>
<evidence type="ECO:0000313" key="1">
    <source>
        <dbReference type="EMBL" id="KKO71800.1"/>
    </source>
</evidence>
<sequence>MADRLTAEKARDLARAKDPSFAVDQILAGIEQAAREGKYQYITREFGFGSGECYGNEPAWPALCQAIVKELRALGFTARVRVQDGSQFCDLWLDVTWENSNG</sequence>
<comment type="caution">
    <text evidence="1">The sequence shown here is derived from an EMBL/GenBank/DDBJ whole genome shotgun (WGS) entry which is preliminary data.</text>
</comment>
<dbReference type="EMBL" id="LBNE01000005">
    <property type="protein sequence ID" value="KKO71800.1"/>
    <property type="molecule type" value="Genomic_DNA"/>
</dbReference>
<evidence type="ECO:0000313" key="2">
    <source>
        <dbReference type="Proteomes" id="UP000078084"/>
    </source>
</evidence>
<organism evidence="1 2">
    <name type="scientific">Kerstersia gyiorum</name>
    <dbReference type="NCBI Taxonomy" id="206506"/>
    <lineage>
        <taxon>Bacteria</taxon>
        <taxon>Pseudomonadati</taxon>
        <taxon>Pseudomonadota</taxon>
        <taxon>Betaproteobacteria</taxon>
        <taxon>Burkholderiales</taxon>
        <taxon>Alcaligenaceae</taxon>
        <taxon>Kerstersia</taxon>
    </lineage>
</organism>
<dbReference type="AlphaFoldDB" id="A0A171KSD3"/>
<dbReference type="STRING" id="206506.AAV32_09485"/>
<reference evidence="1 2" key="1">
    <citation type="submission" date="2015-04" db="EMBL/GenBank/DDBJ databases">
        <title>Genome sequence of Kerstersia gyiorum CG1.</title>
        <authorList>
            <person name="Greninger A.L."/>
            <person name="Kozyreva V."/>
            <person name="Chaturvedi V."/>
        </authorList>
    </citation>
    <scope>NUCLEOTIDE SEQUENCE [LARGE SCALE GENOMIC DNA]</scope>
    <source>
        <strain evidence="1 2">CG1</strain>
    </source>
</reference>
<dbReference type="Proteomes" id="UP000078084">
    <property type="component" value="Unassembled WGS sequence"/>
</dbReference>
<protein>
    <submittedName>
        <fullName evidence="1">Uncharacterized protein</fullName>
    </submittedName>
</protein>
<proteinExistence type="predicted"/>
<gene>
    <name evidence="1" type="ORF">AAV32_09485</name>
</gene>
<name>A0A171KSD3_9BURK</name>
<keyword evidence="2" id="KW-1185">Reference proteome</keyword>
<dbReference type="RefSeq" id="WP_068370773.1">
    <property type="nucleotide sequence ID" value="NZ_JBLLEH010000006.1"/>
</dbReference>